<protein>
    <submittedName>
        <fullName evidence="2">Uncharacterized protein</fullName>
    </submittedName>
</protein>
<keyword evidence="3" id="KW-1185">Reference proteome</keyword>
<keyword evidence="1" id="KW-0812">Transmembrane</keyword>
<feature type="transmembrane region" description="Helical" evidence="1">
    <location>
        <begin position="93"/>
        <end position="112"/>
    </location>
</feature>
<organism evidence="2 3">
    <name type="scientific">Araneus ventricosus</name>
    <name type="common">Orbweaver spider</name>
    <name type="synonym">Epeira ventricosa</name>
    <dbReference type="NCBI Taxonomy" id="182803"/>
    <lineage>
        <taxon>Eukaryota</taxon>
        <taxon>Metazoa</taxon>
        <taxon>Ecdysozoa</taxon>
        <taxon>Arthropoda</taxon>
        <taxon>Chelicerata</taxon>
        <taxon>Arachnida</taxon>
        <taxon>Araneae</taxon>
        <taxon>Araneomorphae</taxon>
        <taxon>Entelegynae</taxon>
        <taxon>Araneoidea</taxon>
        <taxon>Araneidae</taxon>
        <taxon>Araneus</taxon>
    </lineage>
</organism>
<evidence type="ECO:0000256" key="1">
    <source>
        <dbReference type="SAM" id="Phobius"/>
    </source>
</evidence>
<keyword evidence="1" id="KW-0472">Membrane</keyword>
<accession>A0A4Y2HTA7</accession>
<feature type="transmembrane region" description="Helical" evidence="1">
    <location>
        <begin position="179"/>
        <end position="199"/>
    </location>
</feature>
<evidence type="ECO:0000313" key="3">
    <source>
        <dbReference type="Proteomes" id="UP000499080"/>
    </source>
</evidence>
<dbReference type="AlphaFoldDB" id="A0A4Y2HTA7"/>
<dbReference type="OrthoDB" id="6421516at2759"/>
<sequence length="270" mass="31565">MFLKKAELLEFVESLTDKISFNQRKKLIAIIIASLAFYPLWFSIPYKIWFFEKAYDVSQAPPYTRYWIPADFRFVSAAVIMIDFAIMHSTFAVIFITMLLYCVISALILKLFDKFPKEISSVDASTEWKKRRIVFRAITDLESKMSFPIFLFFCLVAIHAFIFILAWNQKSYTRDYPLLIAKIETIVGFLLIVCLADMIQNNFSKNLDDIFCRKQRLKLLGITNFHYNRMIRDSKLTAWKICAINRNLVFTFSATLLTYSALIVSEINSC</sequence>
<dbReference type="EMBL" id="BGPR01002142">
    <property type="protein sequence ID" value="GBM68443.1"/>
    <property type="molecule type" value="Genomic_DNA"/>
</dbReference>
<evidence type="ECO:0000313" key="2">
    <source>
        <dbReference type="EMBL" id="GBM68443.1"/>
    </source>
</evidence>
<feature type="transmembrane region" description="Helical" evidence="1">
    <location>
        <begin position="145"/>
        <end position="167"/>
    </location>
</feature>
<keyword evidence="1" id="KW-1133">Transmembrane helix</keyword>
<comment type="caution">
    <text evidence="2">The sequence shown here is derived from an EMBL/GenBank/DDBJ whole genome shotgun (WGS) entry which is preliminary data.</text>
</comment>
<name>A0A4Y2HTA7_ARAVE</name>
<reference evidence="2 3" key="1">
    <citation type="journal article" date="2019" name="Sci. Rep.">
        <title>Orb-weaving spider Araneus ventricosus genome elucidates the spidroin gene catalogue.</title>
        <authorList>
            <person name="Kono N."/>
            <person name="Nakamura H."/>
            <person name="Ohtoshi R."/>
            <person name="Moran D.A.P."/>
            <person name="Shinohara A."/>
            <person name="Yoshida Y."/>
            <person name="Fujiwara M."/>
            <person name="Mori M."/>
            <person name="Tomita M."/>
            <person name="Arakawa K."/>
        </authorList>
    </citation>
    <scope>NUCLEOTIDE SEQUENCE [LARGE SCALE GENOMIC DNA]</scope>
</reference>
<dbReference type="Proteomes" id="UP000499080">
    <property type="component" value="Unassembled WGS sequence"/>
</dbReference>
<proteinExistence type="predicted"/>
<feature type="transmembrane region" description="Helical" evidence="1">
    <location>
        <begin position="27"/>
        <end position="46"/>
    </location>
</feature>
<gene>
    <name evidence="2" type="ORF">AVEN_54952_1</name>
</gene>